<evidence type="ECO:0000313" key="9">
    <source>
        <dbReference type="EMBL" id="RMZ66505.1"/>
    </source>
</evidence>
<dbReference type="Pfam" id="PF01096">
    <property type="entry name" value="Zn_ribbon_TFIIS"/>
    <property type="match status" value="1"/>
</dbReference>
<dbReference type="GO" id="GO:0005666">
    <property type="term" value="C:RNA polymerase III complex"/>
    <property type="evidence" value="ECO:0007669"/>
    <property type="project" value="TreeGrafter"/>
</dbReference>
<dbReference type="GO" id="GO:0003899">
    <property type="term" value="F:DNA-directed RNA polymerase activity"/>
    <property type="evidence" value="ECO:0007669"/>
    <property type="project" value="InterPro"/>
</dbReference>
<reference evidence="9 10" key="1">
    <citation type="journal article" date="2014" name="PLoS ONE">
        <title>De novo Genome Assembly of the Fungal Plant Pathogen Pyrenophora semeniperda.</title>
        <authorList>
            <person name="Soliai M.M."/>
            <person name="Meyer S.E."/>
            <person name="Udall J.A."/>
            <person name="Elzinga D.E."/>
            <person name="Hermansen R.A."/>
            <person name="Bodily P.M."/>
            <person name="Hart A.A."/>
            <person name="Coleman C.E."/>
        </authorList>
    </citation>
    <scope>NUCLEOTIDE SEQUENCE [LARGE SCALE GENOMIC DNA]</scope>
    <source>
        <strain evidence="9 10">CCB06</strain>
        <tissue evidence="9">Mycelium</tissue>
    </source>
</reference>
<dbReference type="AlphaFoldDB" id="A0A3M7LW89"/>
<dbReference type="Proteomes" id="UP000265663">
    <property type="component" value="Unassembled WGS sequence"/>
</dbReference>
<protein>
    <submittedName>
        <fullName evidence="9">Dna-directed rna polymerase iii subunit rpc10</fullName>
    </submittedName>
</protein>
<dbReference type="SUPFAM" id="SSF57783">
    <property type="entry name" value="Zinc beta-ribbon"/>
    <property type="match status" value="1"/>
</dbReference>
<dbReference type="PANTHER" id="PTHR11239">
    <property type="entry name" value="DNA-DIRECTED RNA POLYMERASE"/>
    <property type="match status" value="1"/>
</dbReference>
<dbReference type="SMART" id="SM00440">
    <property type="entry name" value="ZnF_C2C2"/>
    <property type="match status" value="1"/>
</dbReference>
<keyword evidence="3" id="KW-0479">Metal-binding</keyword>
<dbReference type="GO" id="GO:0006386">
    <property type="term" value="P:termination of RNA polymerase III transcription"/>
    <property type="evidence" value="ECO:0007669"/>
    <property type="project" value="TreeGrafter"/>
</dbReference>
<keyword evidence="10" id="KW-1185">Reference proteome</keyword>
<keyword evidence="2 9" id="KW-0240">DNA-directed RNA polymerase</keyword>
<feature type="domain" description="TFIIS-type" evidence="8">
    <location>
        <begin position="76"/>
        <end position="135"/>
    </location>
</feature>
<evidence type="ECO:0000256" key="1">
    <source>
        <dbReference type="ARBA" id="ARBA00004123"/>
    </source>
</evidence>
<dbReference type="PANTHER" id="PTHR11239:SF12">
    <property type="entry name" value="DNA-DIRECTED RNA POLYMERASE III SUBUNIT RPC10"/>
    <property type="match status" value="1"/>
</dbReference>
<dbReference type="Gene3D" id="2.20.25.10">
    <property type="match status" value="1"/>
</dbReference>
<dbReference type="EMBL" id="KE747809">
    <property type="protein sequence ID" value="RMZ66505.1"/>
    <property type="molecule type" value="Genomic_DNA"/>
</dbReference>
<evidence type="ECO:0000259" key="8">
    <source>
        <dbReference type="PROSITE" id="PS51133"/>
    </source>
</evidence>
<dbReference type="PROSITE" id="PS51133">
    <property type="entry name" value="ZF_TFIIS_2"/>
    <property type="match status" value="1"/>
</dbReference>
<dbReference type="InterPro" id="IPR001222">
    <property type="entry name" value="Znf_TFIIS"/>
</dbReference>
<evidence type="ECO:0000313" key="10">
    <source>
        <dbReference type="Proteomes" id="UP000265663"/>
    </source>
</evidence>
<accession>A0A3M7LW89</accession>
<name>A0A3M7LW89_9PLEO</name>
<evidence type="ECO:0000256" key="5">
    <source>
        <dbReference type="ARBA" id="ARBA00022833"/>
    </source>
</evidence>
<comment type="subcellular location">
    <subcellularLocation>
        <location evidence="1">Nucleus</location>
    </subcellularLocation>
</comment>
<dbReference type="OrthoDB" id="282152at2759"/>
<evidence type="ECO:0000256" key="7">
    <source>
        <dbReference type="PROSITE-ProRule" id="PRU00472"/>
    </source>
</evidence>
<keyword evidence="5" id="KW-0862">Zinc</keyword>
<dbReference type="InterPro" id="IPR034014">
    <property type="entry name" value="Zn_ribbon_RPC11_C"/>
</dbReference>
<evidence type="ECO:0000256" key="2">
    <source>
        <dbReference type="ARBA" id="ARBA00022478"/>
    </source>
</evidence>
<dbReference type="GO" id="GO:0008270">
    <property type="term" value="F:zinc ion binding"/>
    <property type="evidence" value="ECO:0007669"/>
    <property type="project" value="UniProtKB-KW"/>
</dbReference>
<proteinExistence type="predicted"/>
<gene>
    <name evidence="9" type="ORF">GMOD_00001844</name>
</gene>
<keyword evidence="2 9" id="KW-0804">Transcription</keyword>
<dbReference type="InterPro" id="IPR012164">
    <property type="entry name" value="Rpa12/Rpb9/Rpc10/TFS"/>
</dbReference>
<evidence type="ECO:0000256" key="4">
    <source>
        <dbReference type="ARBA" id="ARBA00022771"/>
    </source>
</evidence>
<organism evidence="9 10">
    <name type="scientific">Pyrenophora seminiperda CCB06</name>
    <dbReference type="NCBI Taxonomy" id="1302712"/>
    <lineage>
        <taxon>Eukaryota</taxon>
        <taxon>Fungi</taxon>
        <taxon>Dikarya</taxon>
        <taxon>Ascomycota</taxon>
        <taxon>Pezizomycotina</taxon>
        <taxon>Dothideomycetes</taxon>
        <taxon>Pleosporomycetidae</taxon>
        <taxon>Pleosporales</taxon>
        <taxon>Pleosporineae</taxon>
        <taxon>Pleosporaceae</taxon>
        <taxon>Pyrenophora</taxon>
    </lineage>
</organism>
<dbReference type="GO" id="GO:0003676">
    <property type="term" value="F:nucleic acid binding"/>
    <property type="evidence" value="ECO:0007669"/>
    <property type="project" value="InterPro"/>
</dbReference>
<evidence type="ECO:0000256" key="6">
    <source>
        <dbReference type="ARBA" id="ARBA00023242"/>
    </source>
</evidence>
<dbReference type="CDD" id="cd10509">
    <property type="entry name" value="Zn-ribbon_RPC11"/>
    <property type="match status" value="1"/>
</dbReference>
<evidence type="ECO:0000256" key="3">
    <source>
        <dbReference type="ARBA" id="ARBA00022723"/>
    </source>
</evidence>
<keyword evidence="6" id="KW-0539">Nucleus</keyword>
<sequence length="137" mass="16254">MYSSDRQNSTNMLRVSQIPPDDPMTADFVGQNRFVCLTCPYHFVIDRRYYERKYLKKKEIEDIIGGKDAWKNVDKAEIQCPNEKCTNHEAYWFQLQIRSADEPMTTFYKVWHTTAATMDSVLTHLQCTQCAKEWREN</sequence>
<keyword evidence="4 7" id="KW-0863">Zinc-finger</keyword>